<name>A0A834N4W3_VESPE</name>
<sequence>MIISGLISKSLDELPYPDKFSQQTSRRKGNGSENRHALTYDTVYTSNVNGSPARAVRPESSTWNFSWSH</sequence>
<reference evidence="2" key="1">
    <citation type="journal article" date="2020" name="G3 (Bethesda)">
        <title>High-Quality Assemblies for Three Invasive Social Wasps from the &lt;i&gt;Vespula&lt;/i&gt; Genus.</title>
        <authorList>
            <person name="Harrop T.W.R."/>
            <person name="Guhlin J."/>
            <person name="McLaughlin G.M."/>
            <person name="Permina E."/>
            <person name="Stockwell P."/>
            <person name="Gilligan J."/>
            <person name="Le Lec M.F."/>
            <person name="Gruber M.A.M."/>
            <person name="Quinn O."/>
            <person name="Lovegrove M."/>
            <person name="Duncan E.J."/>
            <person name="Remnant E.J."/>
            <person name="Van Eeckhoven J."/>
            <person name="Graham B."/>
            <person name="Knapp R.A."/>
            <person name="Langford K.W."/>
            <person name="Kronenberg Z."/>
            <person name="Press M.O."/>
            <person name="Eacker S.M."/>
            <person name="Wilson-Rankin E.E."/>
            <person name="Purcell J."/>
            <person name="Lester P.J."/>
            <person name="Dearden P.K."/>
        </authorList>
    </citation>
    <scope>NUCLEOTIDE SEQUENCE</scope>
    <source>
        <strain evidence="2">Volc-1</strain>
    </source>
</reference>
<organism evidence="2 3">
    <name type="scientific">Vespula pensylvanica</name>
    <name type="common">Western yellow jacket</name>
    <name type="synonym">Wasp</name>
    <dbReference type="NCBI Taxonomy" id="30213"/>
    <lineage>
        <taxon>Eukaryota</taxon>
        <taxon>Metazoa</taxon>
        <taxon>Ecdysozoa</taxon>
        <taxon>Arthropoda</taxon>
        <taxon>Hexapoda</taxon>
        <taxon>Insecta</taxon>
        <taxon>Pterygota</taxon>
        <taxon>Neoptera</taxon>
        <taxon>Endopterygota</taxon>
        <taxon>Hymenoptera</taxon>
        <taxon>Apocrita</taxon>
        <taxon>Aculeata</taxon>
        <taxon>Vespoidea</taxon>
        <taxon>Vespidae</taxon>
        <taxon>Vespinae</taxon>
        <taxon>Vespula</taxon>
    </lineage>
</organism>
<evidence type="ECO:0000313" key="2">
    <source>
        <dbReference type="EMBL" id="KAF7396915.1"/>
    </source>
</evidence>
<comment type="caution">
    <text evidence="2">The sequence shown here is derived from an EMBL/GenBank/DDBJ whole genome shotgun (WGS) entry which is preliminary data.</text>
</comment>
<feature type="compositionally biased region" description="Polar residues" evidence="1">
    <location>
        <begin position="59"/>
        <end position="69"/>
    </location>
</feature>
<dbReference type="Proteomes" id="UP000600918">
    <property type="component" value="Unassembled WGS sequence"/>
</dbReference>
<keyword evidence="3" id="KW-1185">Reference proteome</keyword>
<accession>A0A834N4W3</accession>
<evidence type="ECO:0000256" key="1">
    <source>
        <dbReference type="SAM" id="MobiDB-lite"/>
    </source>
</evidence>
<proteinExistence type="predicted"/>
<protein>
    <submittedName>
        <fullName evidence="2">Uncharacterized protein</fullName>
    </submittedName>
</protein>
<dbReference type="AlphaFoldDB" id="A0A834N4W3"/>
<feature type="region of interest" description="Disordered" evidence="1">
    <location>
        <begin position="17"/>
        <end position="36"/>
    </location>
</feature>
<evidence type="ECO:0000313" key="3">
    <source>
        <dbReference type="Proteomes" id="UP000600918"/>
    </source>
</evidence>
<feature type="region of interest" description="Disordered" evidence="1">
    <location>
        <begin position="48"/>
        <end position="69"/>
    </location>
</feature>
<gene>
    <name evidence="2" type="ORF">H0235_016452</name>
</gene>
<dbReference type="EMBL" id="JACSDY010000020">
    <property type="protein sequence ID" value="KAF7396915.1"/>
    <property type="molecule type" value="Genomic_DNA"/>
</dbReference>